<feature type="compositionally biased region" description="Low complexity" evidence="1">
    <location>
        <begin position="164"/>
        <end position="173"/>
    </location>
</feature>
<reference evidence="2 3" key="1">
    <citation type="submission" date="2019-09" db="EMBL/GenBank/DDBJ databases">
        <title>Bird 10,000 Genomes (B10K) Project - Family phase.</title>
        <authorList>
            <person name="Zhang G."/>
        </authorList>
    </citation>
    <scope>NUCLEOTIDE SEQUENCE [LARGE SCALE GENOMIC DNA]</scope>
    <source>
        <strain evidence="2">B10K-DU-012-46</strain>
    </source>
</reference>
<protein>
    <submittedName>
        <fullName evidence="2">PO121 protein</fullName>
    </submittedName>
</protein>
<dbReference type="InterPro" id="IPR026054">
    <property type="entry name" value="Nucleoporin"/>
</dbReference>
<feature type="compositionally biased region" description="Polar residues" evidence="1">
    <location>
        <begin position="374"/>
        <end position="387"/>
    </location>
</feature>
<evidence type="ECO:0000313" key="3">
    <source>
        <dbReference type="Proteomes" id="UP000553798"/>
    </source>
</evidence>
<dbReference type="GO" id="GO:0006606">
    <property type="term" value="P:protein import into nucleus"/>
    <property type="evidence" value="ECO:0007669"/>
    <property type="project" value="TreeGrafter"/>
</dbReference>
<feature type="compositionally biased region" description="Basic residues" evidence="1">
    <location>
        <begin position="1026"/>
        <end position="1036"/>
    </location>
</feature>
<evidence type="ECO:0000313" key="2">
    <source>
        <dbReference type="EMBL" id="NXT11462.1"/>
    </source>
</evidence>
<evidence type="ECO:0000256" key="1">
    <source>
        <dbReference type="SAM" id="MobiDB-lite"/>
    </source>
</evidence>
<feature type="compositionally biased region" description="Low complexity" evidence="1">
    <location>
        <begin position="207"/>
        <end position="216"/>
    </location>
</feature>
<feature type="region of interest" description="Disordered" evidence="1">
    <location>
        <begin position="353"/>
        <end position="444"/>
    </location>
</feature>
<feature type="region of interest" description="Disordered" evidence="1">
    <location>
        <begin position="1008"/>
        <end position="1036"/>
    </location>
</feature>
<dbReference type="GO" id="GO:0005643">
    <property type="term" value="C:nuclear pore"/>
    <property type="evidence" value="ECO:0007669"/>
    <property type="project" value="TreeGrafter"/>
</dbReference>
<proteinExistence type="predicted"/>
<feature type="region of interest" description="Disordered" evidence="1">
    <location>
        <begin position="92"/>
        <end position="178"/>
    </location>
</feature>
<organism evidence="2 3">
    <name type="scientific">Prunella fulvescens</name>
    <name type="common">Brown accentor</name>
    <dbReference type="NCBI Taxonomy" id="670355"/>
    <lineage>
        <taxon>Eukaryota</taxon>
        <taxon>Metazoa</taxon>
        <taxon>Chordata</taxon>
        <taxon>Craniata</taxon>
        <taxon>Vertebrata</taxon>
        <taxon>Euteleostomi</taxon>
        <taxon>Archelosauria</taxon>
        <taxon>Archosauria</taxon>
        <taxon>Dinosauria</taxon>
        <taxon>Saurischia</taxon>
        <taxon>Theropoda</taxon>
        <taxon>Coelurosauria</taxon>
        <taxon>Aves</taxon>
        <taxon>Neognathae</taxon>
        <taxon>Neoaves</taxon>
        <taxon>Telluraves</taxon>
        <taxon>Australaves</taxon>
        <taxon>Passeriformes</taxon>
        <taxon>Passeroidea</taxon>
        <taxon>Prunellidae</taxon>
        <taxon>Prunella</taxon>
    </lineage>
</organism>
<dbReference type="GO" id="GO:0008139">
    <property type="term" value="F:nuclear localization sequence binding"/>
    <property type="evidence" value="ECO:0007669"/>
    <property type="project" value="TreeGrafter"/>
</dbReference>
<dbReference type="PANTHER" id="PTHR23193">
    <property type="entry name" value="NUCLEAR PORE COMPLEX PROTEIN NUP"/>
    <property type="match status" value="1"/>
</dbReference>
<feature type="non-terminal residue" evidence="2">
    <location>
        <position position="1"/>
    </location>
</feature>
<feature type="compositionally biased region" description="Basic and acidic residues" evidence="1">
    <location>
        <begin position="243"/>
        <end position="254"/>
    </location>
</feature>
<feature type="compositionally biased region" description="Low complexity" evidence="1">
    <location>
        <begin position="264"/>
        <end position="274"/>
    </location>
</feature>
<keyword evidence="3" id="KW-1185">Reference proteome</keyword>
<feature type="non-terminal residue" evidence="2">
    <location>
        <position position="1036"/>
    </location>
</feature>
<dbReference type="AlphaFoldDB" id="A0A7L2ZVC7"/>
<feature type="compositionally biased region" description="Low complexity" evidence="1">
    <location>
        <begin position="353"/>
        <end position="367"/>
    </location>
</feature>
<name>A0A7L2ZVC7_9PASE</name>
<feature type="compositionally biased region" description="Basic and acidic residues" evidence="1">
    <location>
        <begin position="224"/>
        <end position="235"/>
    </location>
</feature>
<comment type="caution">
    <text evidence="2">The sequence shown here is derived from an EMBL/GenBank/DDBJ whole genome shotgun (WGS) entry which is preliminary data.</text>
</comment>
<dbReference type="Proteomes" id="UP000553798">
    <property type="component" value="Unassembled WGS sequence"/>
</dbReference>
<gene>
    <name evidence="2" type="primary">Pom121</name>
    <name evidence="2" type="ORF">PRUFUL_R10370</name>
</gene>
<dbReference type="EMBL" id="VZTP01025782">
    <property type="protein sequence ID" value="NXT11462.1"/>
    <property type="molecule type" value="Genomic_DNA"/>
</dbReference>
<dbReference type="Pfam" id="PF15229">
    <property type="entry name" value="POM121"/>
    <property type="match status" value="1"/>
</dbReference>
<dbReference type="PANTHER" id="PTHR23193:SF5">
    <property type="entry name" value="NUCLEAR ENVELOPE PORE MEMBRANE PROTEIN POM 121C-RELATED"/>
    <property type="match status" value="1"/>
</dbReference>
<sequence length="1036" mass="104393">PRRRYPLPEARPAVPLCLPASRWEGSSPRSAPWARRVGPLRSPVTVRIAPPAVGIARSPALEQLVSPLAFPAASSPDPCAKETVLNAIRESRKRAVEEEEEDQTFGNDQESKRRRHDSSGSGQSAFEPLIANGAPASLIPKPGSLKRGLMSHCPDDCSNKRSRTSSMSSLSNTYAGGIPSSIRNAIASSYSSSRGLTQLWKRRGVSVSPLSSPASSRPQTPEWPLKKAREEESHRSNVSTPVKSDKELQTEKVVESPVWKKQNSLSPPSASGSSGKRKRKIPLLSSFHGDQLVLPPPPQLGYSITSEDLDAEKKAVLQWFNSVLEDKADAVPSTTAETMPVSKPPVFVVTSPGPVSASTAPAPASSSLLDSLKKMQSSQAVSTTPDSAGTVAASQPPPSAAQPPAPAVSLESSSLPAVSADTKPLPVLSTPAPSAPPPPVVQTPSSLAPPVFTELGQTPSKPPSFPKPSILFGMLNTLPASQPAVTVATTVPTTATATPTASTAVPTPPTAISTTTPIFKPIFGAVPKSENAAVCTAVTSTTATIPVISGPASMSSTSSIFKPIFGSVTAASSPAKVSPFAFKPAAQPASEPTAASTAALAGITGLPNVIFTTAATTATTQSSSTDATIKPVFSFGPNPPASTGPAASVTVTAATSTTQPFLFGGLSSSAPSTETSFAPSGPVFQFGKPPPATVTATTSVPGGPAFGQVPSNSTVAATTVGFSMFGSTSLTTSAPATTVQAPLTFGSSVSAFGSFSTSAKPALPYPGTGSQLTFSTGAAESQVPTSKPAAGTISFTPSFSFGAPLAQSVAQPAFGSGAQPAFGTTSAQGSFGTSSTQAAFGTTTSVFSFGTATSTTSSFGATTQTTSSSTSATVFGTTPSPFTFGASTQPGPSTSAFGMGTPGLSSGSPAVAFSFGAGQSGAAPAATPFGSSVPQSALGVQGQSTPFAFSMTSTPNSKPAFGGAPVPTFGQGTPVPGAVGSGSSTLSFRTPSTPASSFGGVGTSFGSPTPAFSIGAGSKMGTRQRLQARRQHTRKK</sequence>
<dbReference type="GO" id="GO:0017056">
    <property type="term" value="F:structural constituent of nuclear pore"/>
    <property type="evidence" value="ECO:0007669"/>
    <property type="project" value="TreeGrafter"/>
</dbReference>
<dbReference type="GO" id="GO:0006405">
    <property type="term" value="P:RNA export from nucleus"/>
    <property type="evidence" value="ECO:0007669"/>
    <property type="project" value="TreeGrafter"/>
</dbReference>
<feature type="region of interest" description="Disordered" evidence="1">
    <location>
        <begin position="207"/>
        <end position="278"/>
    </location>
</feature>
<feature type="compositionally biased region" description="Pro residues" evidence="1">
    <location>
        <begin position="395"/>
        <end position="406"/>
    </location>
</feature>
<accession>A0A7L2ZVC7</accession>